<name>A0A0C3EC89_9AGAM</name>
<dbReference type="AlphaFoldDB" id="A0A0C3EC89"/>
<dbReference type="HOGENOM" id="CLU_3051720_0_0_1"/>
<protein>
    <submittedName>
        <fullName evidence="1">Uncharacterized protein</fullName>
    </submittedName>
</protein>
<reference evidence="1 2" key="1">
    <citation type="submission" date="2014-04" db="EMBL/GenBank/DDBJ databases">
        <authorList>
            <consortium name="DOE Joint Genome Institute"/>
            <person name="Kuo A."/>
            <person name="Kohler A."/>
            <person name="Nagy L.G."/>
            <person name="Floudas D."/>
            <person name="Copeland A."/>
            <person name="Barry K.W."/>
            <person name="Cichocki N."/>
            <person name="Veneault-Fourrey C."/>
            <person name="LaButti K."/>
            <person name="Lindquist E.A."/>
            <person name="Lipzen A."/>
            <person name="Lundell T."/>
            <person name="Morin E."/>
            <person name="Murat C."/>
            <person name="Sun H."/>
            <person name="Tunlid A."/>
            <person name="Henrissat B."/>
            <person name="Grigoriev I.V."/>
            <person name="Hibbett D.S."/>
            <person name="Martin F."/>
            <person name="Nordberg H.P."/>
            <person name="Cantor M.N."/>
            <person name="Hua S.X."/>
        </authorList>
    </citation>
    <scope>NUCLEOTIDE SEQUENCE [LARGE SCALE GENOMIC DNA]</scope>
    <source>
        <strain evidence="1 2">Foug A</strain>
    </source>
</reference>
<keyword evidence="2" id="KW-1185">Reference proteome</keyword>
<proteinExistence type="predicted"/>
<evidence type="ECO:0000313" key="2">
    <source>
        <dbReference type="Proteomes" id="UP000053989"/>
    </source>
</evidence>
<reference evidence="2" key="2">
    <citation type="submission" date="2015-01" db="EMBL/GenBank/DDBJ databases">
        <title>Evolutionary Origins and Diversification of the Mycorrhizal Mutualists.</title>
        <authorList>
            <consortium name="DOE Joint Genome Institute"/>
            <consortium name="Mycorrhizal Genomics Consortium"/>
            <person name="Kohler A."/>
            <person name="Kuo A."/>
            <person name="Nagy L.G."/>
            <person name="Floudas D."/>
            <person name="Copeland A."/>
            <person name="Barry K.W."/>
            <person name="Cichocki N."/>
            <person name="Veneault-Fourrey C."/>
            <person name="LaButti K."/>
            <person name="Lindquist E.A."/>
            <person name="Lipzen A."/>
            <person name="Lundell T."/>
            <person name="Morin E."/>
            <person name="Murat C."/>
            <person name="Riley R."/>
            <person name="Ohm R."/>
            <person name="Sun H."/>
            <person name="Tunlid A."/>
            <person name="Henrissat B."/>
            <person name="Grigoriev I.V."/>
            <person name="Hibbett D.S."/>
            <person name="Martin F."/>
        </authorList>
    </citation>
    <scope>NUCLEOTIDE SEQUENCE [LARGE SCALE GENOMIC DNA]</scope>
    <source>
        <strain evidence="2">Foug A</strain>
    </source>
</reference>
<accession>A0A0C3EC89</accession>
<dbReference type="InParanoid" id="A0A0C3EC89"/>
<gene>
    <name evidence="1" type="ORF">SCLCIDRAFT_1212288</name>
</gene>
<organism evidence="1 2">
    <name type="scientific">Scleroderma citrinum Foug A</name>
    <dbReference type="NCBI Taxonomy" id="1036808"/>
    <lineage>
        <taxon>Eukaryota</taxon>
        <taxon>Fungi</taxon>
        <taxon>Dikarya</taxon>
        <taxon>Basidiomycota</taxon>
        <taxon>Agaricomycotina</taxon>
        <taxon>Agaricomycetes</taxon>
        <taxon>Agaricomycetidae</taxon>
        <taxon>Boletales</taxon>
        <taxon>Sclerodermatineae</taxon>
        <taxon>Sclerodermataceae</taxon>
        <taxon>Scleroderma</taxon>
    </lineage>
</organism>
<evidence type="ECO:0000313" key="1">
    <source>
        <dbReference type="EMBL" id="KIM65546.1"/>
    </source>
</evidence>
<sequence length="54" mass="5807">MNNCESSDSLAQLSTCPDRQYRLLPRDLLIGSYCSHGTYGQTLEVPGAGSGLVM</sequence>
<dbReference type="Proteomes" id="UP000053989">
    <property type="component" value="Unassembled WGS sequence"/>
</dbReference>
<dbReference type="EMBL" id="KN822022">
    <property type="protein sequence ID" value="KIM65546.1"/>
    <property type="molecule type" value="Genomic_DNA"/>
</dbReference>